<dbReference type="AlphaFoldDB" id="A0A502IS15"/>
<dbReference type="Proteomes" id="UP000319432">
    <property type="component" value="Chromosome"/>
</dbReference>
<evidence type="ECO:0000313" key="1">
    <source>
        <dbReference type="EMBL" id="QDX91319.1"/>
    </source>
</evidence>
<organism evidence="1 2">
    <name type="scientific">Brevibacillus laterosporus</name>
    <name type="common">Bacillus laterosporus</name>
    <dbReference type="NCBI Taxonomy" id="1465"/>
    <lineage>
        <taxon>Bacteria</taxon>
        <taxon>Bacillati</taxon>
        <taxon>Bacillota</taxon>
        <taxon>Bacilli</taxon>
        <taxon>Bacillales</taxon>
        <taxon>Paenibacillaceae</taxon>
        <taxon>Brevibacillus</taxon>
    </lineage>
</organism>
<evidence type="ECO:0000313" key="2">
    <source>
        <dbReference type="Proteomes" id="UP000319432"/>
    </source>
</evidence>
<protein>
    <submittedName>
        <fullName evidence="1">Uncharacterized protein</fullName>
    </submittedName>
</protein>
<keyword evidence="2" id="KW-1185">Reference proteome</keyword>
<dbReference type="OrthoDB" id="2474272at2"/>
<gene>
    <name evidence="1" type="ORF">EEL30_02345</name>
</gene>
<reference evidence="1 2" key="1">
    <citation type="submission" date="2018-11" db="EMBL/GenBank/DDBJ databases">
        <title>Phylogenetic determinants of toxin gene distribution in genomes of Brevibacillus laterosporus.</title>
        <authorList>
            <person name="Glare T.R."/>
            <person name="Durrant A."/>
            <person name="Berry C."/>
            <person name="Palma L."/>
            <person name="Ormskirk M."/>
            <person name="Cox M.O."/>
        </authorList>
    </citation>
    <scope>NUCLEOTIDE SEQUENCE [LARGE SCALE GENOMIC DNA]</scope>
    <source>
        <strain evidence="1 2">1821L</strain>
    </source>
</reference>
<sequence>MRFIQSSIWNLLAIILCSPLIFLTMYLDYKQGSAWMYLVSMILLPLCVNRFRYMLGGIAISVIVTLISAHYVLGESDAYFKPLTAEMVALILSGLYAFPQLLIYQVIRLVFPKERSE</sequence>
<name>A0A502IS15_BRELA</name>
<dbReference type="EMBL" id="CP033464">
    <property type="protein sequence ID" value="QDX91319.1"/>
    <property type="molecule type" value="Genomic_DNA"/>
</dbReference>
<proteinExistence type="predicted"/>
<accession>A0A502IS15</accession>